<dbReference type="SUPFAM" id="SSF53756">
    <property type="entry name" value="UDP-Glycosyltransferase/glycogen phosphorylase"/>
    <property type="match status" value="1"/>
</dbReference>
<dbReference type="RefSeq" id="WP_063381214.1">
    <property type="nucleotide sequence ID" value="NZ_AUXX01000016.1"/>
</dbReference>
<dbReference type="PATRIC" id="fig|1365257.3.peg.2465"/>
<accession>A0A162BQV5</accession>
<proteinExistence type="inferred from homology"/>
<comment type="caution">
    <text evidence="3">The sequence shown here is derived from an EMBL/GenBank/DDBJ whole genome shotgun (WGS) entry which is preliminary data.</text>
</comment>
<keyword evidence="1" id="KW-0413">Isomerase</keyword>
<organism evidence="3 4">
    <name type="scientific">Pseudoalteromonas luteoviolacea S4060-1</name>
    <dbReference type="NCBI Taxonomy" id="1365257"/>
    <lineage>
        <taxon>Bacteria</taxon>
        <taxon>Pseudomonadati</taxon>
        <taxon>Pseudomonadota</taxon>
        <taxon>Gammaproteobacteria</taxon>
        <taxon>Alteromonadales</taxon>
        <taxon>Pseudoalteromonadaceae</taxon>
        <taxon>Pseudoalteromonas</taxon>
    </lineage>
</organism>
<protein>
    <recommendedName>
        <fullName evidence="2">UDP-N-acetylglucosamine 2-epimerase domain-containing protein</fullName>
    </recommendedName>
</protein>
<dbReference type="Gene3D" id="3.40.50.2000">
    <property type="entry name" value="Glycogen Phosphorylase B"/>
    <property type="match status" value="3"/>
</dbReference>
<dbReference type="PANTHER" id="PTHR43174">
    <property type="entry name" value="UDP-N-ACETYLGLUCOSAMINE 2-EPIMERASE"/>
    <property type="match status" value="1"/>
</dbReference>
<comment type="similarity">
    <text evidence="1">Belongs to the UDP-N-acetylglucosamine 2-epimerase family.</text>
</comment>
<evidence type="ECO:0000313" key="4">
    <source>
        <dbReference type="Proteomes" id="UP000076661"/>
    </source>
</evidence>
<evidence type="ECO:0000259" key="2">
    <source>
        <dbReference type="Pfam" id="PF02350"/>
    </source>
</evidence>
<dbReference type="PANTHER" id="PTHR43174:SF1">
    <property type="entry name" value="UDP-N-ACETYLGLUCOSAMINE 2-EPIMERASE"/>
    <property type="match status" value="1"/>
</dbReference>
<dbReference type="Proteomes" id="UP000076661">
    <property type="component" value="Unassembled WGS sequence"/>
</dbReference>
<feature type="domain" description="UDP-N-acetylglucosamine 2-epimerase" evidence="2">
    <location>
        <begin position="45"/>
        <end position="151"/>
    </location>
</feature>
<evidence type="ECO:0000256" key="1">
    <source>
        <dbReference type="RuleBase" id="RU003513"/>
    </source>
</evidence>
<dbReference type="GO" id="GO:0016853">
    <property type="term" value="F:isomerase activity"/>
    <property type="evidence" value="ECO:0007669"/>
    <property type="project" value="UniProtKB-KW"/>
</dbReference>
<reference evidence="3 4" key="1">
    <citation type="submission" date="2013-07" db="EMBL/GenBank/DDBJ databases">
        <title>Comparative Genomic and Metabolomic Analysis of Twelve Strains of Pseudoalteromonas luteoviolacea.</title>
        <authorList>
            <person name="Vynne N.G."/>
            <person name="Mansson M."/>
            <person name="Gram L."/>
        </authorList>
    </citation>
    <scope>NUCLEOTIDE SEQUENCE [LARGE SCALE GENOMIC DNA]</scope>
    <source>
        <strain evidence="3 4">S4060-1</strain>
    </source>
</reference>
<gene>
    <name evidence="3" type="ORF">N478_18860</name>
</gene>
<name>A0A162BQV5_9GAMM</name>
<dbReference type="InterPro" id="IPR003331">
    <property type="entry name" value="UDP_GlcNAc_Epimerase_2_dom"/>
</dbReference>
<dbReference type="InterPro" id="IPR029767">
    <property type="entry name" value="WecB-like"/>
</dbReference>
<evidence type="ECO:0000313" key="3">
    <source>
        <dbReference type="EMBL" id="KZN66889.1"/>
    </source>
</evidence>
<feature type="domain" description="UDP-N-acetylglucosamine 2-epimerase" evidence="2">
    <location>
        <begin position="178"/>
        <end position="412"/>
    </location>
</feature>
<dbReference type="AlphaFoldDB" id="A0A162BQV5"/>
<dbReference type="Pfam" id="PF02350">
    <property type="entry name" value="Epimerase_2"/>
    <property type="match status" value="2"/>
</dbReference>
<sequence>MALNIQHDKVKAVFSDAERNNRPVFMIVIATKPCYVKLASLIHACDAQNMSTLVIESGQHYDAVLTEAGALFDIADKVAINLNVAGSMLSKAADMALAIEQLAHYFVELAPNTCVVPVVSGDTLTSNLLPQYWYLATGIRAVHVEAGLRSMGPSCWRSLRGEALLSQRQCDWMWYRDMPFPEGVDTVLTSCVSDLLLAPLERNRQALLKEGYLPENIDTVGSLSADAVTLQSQSKPKQTIYDCYPELANGKWIRVDIHRRENLTKPILTALLNALTQLATEQIQIVFVKYNAFINAVARYQLQSLVSKASEAGVVFHELWPSYQHVLEFVTGAHCRFVYSDSGGLQEELNTLGVPMLTCRANTDRPETVLDSQSNLLVPPLDQAFIYSGLKLAIDNPQKVWPRHVAQKLYGENVGQTIAASLCRYQSKVKRHIDILEGY</sequence>
<dbReference type="EMBL" id="AUXX01000016">
    <property type="protein sequence ID" value="KZN66889.1"/>
    <property type="molecule type" value="Genomic_DNA"/>
</dbReference>